<organism evidence="3 4">
    <name type="scientific">Jeotgalibacillus malaysiensis</name>
    <dbReference type="NCBI Taxonomy" id="1508404"/>
    <lineage>
        <taxon>Bacteria</taxon>
        <taxon>Bacillati</taxon>
        <taxon>Bacillota</taxon>
        <taxon>Bacilli</taxon>
        <taxon>Bacillales</taxon>
        <taxon>Caryophanaceae</taxon>
        <taxon>Jeotgalibacillus</taxon>
    </lineage>
</organism>
<name>A0A0B5AN45_9BACL</name>
<dbReference type="InterPro" id="IPR010056">
    <property type="entry name" value="Phage_rep_org__N"/>
</dbReference>
<dbReference type="BioCyc" id="JESP1508404:G14D9-11504-MONOMER"/>
<dbReference type="HOGENOM" id="CLU_055973_1_1_9"/>
<keyword evidence="4" id="KW-1185">Reference proteome</keyword>
<dbReference type="Proteomes" id="UP000031449">
    <property type="component" value="Chromosome"/>
</dbReference>
<dbReference type="OrthoDB" id="1258529at2"/>
<dbReference type="InterPro" id="IPR053162">
    <property type="entry name" value="DnaD"/>
</dbReference>
<accession>A0A0B5AN45</accession>
<reference evidence="3 4" key="1">
    <citation type="submission" date="2014-08" db="EMBL/GenBank/DDBJ databases">
        <title>Complete genome of a marine bacteria Jeotgalibacillus malaysiensis.</title>
        <authorList>
            <person name="Yaakop A.S."/>
            <person name="Chan K.-G."/>
            <person name="Goh K.M."/>
        </authorList>
    </citation>
    <scope>NUCLEOTIDE SEQUENCE [LARGE SCALE GENOMIC DNA]</scope>
    <source>
        <strain evidence="3 4">D5</strain>
    </source>
</reference>
<dbReference type="NCBIfam" id="TIGR02220">
    <property type="entry name" value="phg_TIGR02220"/>
    <property type="match status" value="1"/>
</dbReference>
<evidence type="ECO:0000313" key="3">
    <source>
        <dbReference type="EMBL" id="AJD91566.1"/>
    </source>
</evidence>
<gene>
    <name evidence="3" type="ORF">JMA_22490</name>
</gene>
<dbReference type="STRING" id="1508404.JMA_22490"/>
<feature type="domain" description="Phage conserved hypothetical protein C-terminal" evidence="1">
    <location>
        <begin position="166"/>
        <end position="238"/>
    </location>
</feature>
<evidence type="ECO:0000313" key="4">
    <source>
        <dbReference type="Proteomes" id="UP000031449"/>
    </source>
</evidence>
<evidence type="ECO:0000259" key="2">
    <source>
        <dbReference type="Pfam" id="PF09681"/>
    </source>
</evidence>
<feature type="domain" description="Phage replisome organiser N-terminal" evidence="2">
    <location>
        <begin position="6"/>
        <end position="126"/>
    </location>
</feature>
<dbReference type="KEGG" id="jeo:JMA_22490"/>
<protein>
    <submittedName>
        <fullName evidence="3">Replication protein</fullName>
    </submittedName>
</protein>
<dbReference type="PANTHER" id="PTHR37293:SF7">
    <property type="entry name" value="HYPOTHETICAL PHAGE PROTEIN"/>
    <property type="match status" value="1"/>
</dbReference>
<dbReference type="NCBIfam" id="TIGR01714">
    <property type="entry name" value="phage_rep_org_N"/>
    <property type="match status" value="1"/>
</dbReference>
<dbReference type="EMBL" id="CP009416">
    <property type="protein sequence ID" value="AJD91566.1"/>
    <property type="molecule type" value="Genomic_DNA"/>
</dbReference>
<sequence length="274" mass="32210">MSEVKWIKLSTQMFEDEKIRLIESMPEADTILIIWVKLLAQAGKTNASGYIYLSENIPYTDEMLATIFNRPLNTVRLALQTFKDFGMIEIEQDNFVRVANWEKHQNTSSLEKIRKDTRERVAKHRENKRIEQKNSNVTCNGEVTDIELEEELEEEKEKEYIPFFEVIEYLNKIAGTKFRASSKKTKDLIKARWNEQYTLDDFKSVINKKTAEWKGNPEMEQYLRPITLFSPKFESYLNQAEVKKREPAKAQGTGEFGEDWQEAIERRKNSAGKF</sequence>
<proteinExistence type="predicted"/>
<dbReference type="InterPro" id="IPR011741">
    <property type="entry name" value="Phg_2220_C"/>
</dbReference>
<dbReference type="Pfam" id="PF09524">
    <property type="entry name" value="Phg_2220_C"/>
    <property type="match status" value="1"/>
</dbReference>
<dbReference type="PANTHER" id="PTHR37293">
    <property type="entry name" value="PHAGE REPLICATION PROTEIN-RELATED"/>
    <property type="match status" value="1"/>
</dbReference>
<dbReference type="Pfam" id="PF09681">
    <property type="entry name" value="Phage_rep_org_N"/>
    <property type="match status" value="1"/>
</dbReference>
<evidence type="ECO:0000259" key="1">
    <source>
        <dbReference type="Pfam" id="PF09524"/>
    </source>
</evidence>
<dbReference type="AlphaFoldDB" id="A0A0B5AN45"/>